<evidence type="ECO:0000313" key="2">
    <source>
        <dbReference type="Proteomes" id="UP001156641"/>
    </source>
</evidence>
<comment type="caution">
    <text evidence="1">The sequence shown here is derived from an EMBL/GenBank/DDBJ whole genome shotgun (WGS) entry which is preliminary data.</text>
</comment>
<keyword evidence="2" id="KW-1185">Reference proteome</keyword>
<dbReference type="Pfam" id="PF09867">
    <property type="entry name" value="TagF_N"/>
    <property type="match status" value="1"/>
</dbReference>
<proteinExistence type="predicted"/>
<dbReference type="NCBIfam" id="TIGR03373">
    <property type="entry name" value="VI_minor_4"/>
    <property type="match status" value="1"/>
</dbReference>
<dbReference type="Gene3D" id="3.40.1730.10">
    <property type="entry name" value="pa0076 domain"/>
    <property type="match status" value="1"/>
</dbReference>
<accession>A0ABQ6A6D4</accession>
<gene>
    <name evidence="1" type="ORF">GCM10010909_03380</name>
</gene>
<dbReference type="InterPro" id="IPR038225">
    <property type="entry name" value="TagF_sf"/>
</dbReference>
<dbReference type="Proteomes" id="UP001156641">
    <property type="component" value="Unassembled WGS sequence"/>
</dbReference>
<sequence length="187" mass="19968">MGNFRPASTGFFGKLPAKGDFVRANLPEDFIAPLDTWCRECLAASRQALGESWETAWMTAPIWRFLLPPGACGAQAVLGVWLPSVDKAGRHYPFILCALAPSTTELETGGLWADAAEAAGLSGIVEDTPHGTIARILQMPVADSTLPAPGWWTEGSPLVKPRRFEISGLLPPGQSGAMLRDPEPAES</sequence>
<protein>
    <recommendedName>
        <fullName evidence="3">Type VI secretion system-associated protein TagF</fullName>
    </recommendedName>
</protein>
<organism evidence="1 2">
    <name type="scientific">Acidocella aquatica</name>
    <dbReference type="NCBI Taxonomy" id="1922313"/>
    <lineage>
        <taxon>Bacteria</taxon>
        <taxon>Pseudomonadati</taxon>
        <taxon>Pseudomonadota</taxon>
        <taxon>Alphaproteobacteria</taxon>
        <taxon>Acetobacterales</taxon>
        <taxon>Acidocellaceae</taxon>
        <taxon>Acidocella</taxon>
    </lineage>
</organism>
<evidence type="ECO:0008006" key="3">
    <source>
        <dbReference type="Google" id="ProtNLM"/>
    </source>
</evidence>
<dbReference type="InterPro" id="IPR017748">
    <property type="entry name" value="TagF"/>
</dbReference>
<reference evidence="2" key="1">
    <citation type="journal article" date="2019" name="Int. J. Syst. Evol. Microbiol.">
        <title>The Global Catalogue of Microorganisms (GCM) 10K type strain sequencing project: providing services to taxonomists for standard genome sequencing and annotation.</title>
        <authorList>
            <consortium name="The Broad Institute Genomics Platform"/>
            <consortium name="The Broad Institute Genome Sequencing Center for Infectious Disease"/>
            <person name="Wu L."/>
            <person name="Ma J."/>
        </authorList>
    </citation>
    <scope>NUCLEOTIDE SEQUENCE [LARGE SCALE GENOMIC DNA]</scope>
    <source>
        <strain evidence="2">NBRC 112502</strain>
    </source>
</reference>
<dbReference type="EMBL" id="BSOS01000006">
    <property type="protein sequence ID" value="GLR65660.1"/>
    <property type="molecule type" value="Genomic_DNA"/>
</dbReference>
<evidence type="ECO:0000313" key="1">
    <source>
        <dbReference type="EMBL" id="GLR65660.1"/>
    </source>
</evidence>
<name>A0ABQ6A6D4_9PROT</name>